<proteinExistence type="predicted"/>
<keyword evidence="1" id="KW-0813">Transport</keyword>
<keyword evidence="6" id="KW-1185">Reference proteome</keyword>
<comment type="caution">
    <text evidence="5">The sequence shown here is derived from an EMBL/GenBank/DDBJ whole genome shotgun (WGS) entry which is preliminary data.</text>
</comment>
<protein>
    <submittedName>
        <fullName evidence="5">ABC transporter ATP-binding protein</fullName>
    </submittedName>
</protein>
<dbReference type="Gene3D" id="3.40.50.300">
    <property type="entry name" value="P-loop containing nucleotide triphosphate hydrolases"/>
    <property type="match status" value="1"/>
</dbReference>
<evidence type="ECO:0000313" key="5">
    <source>
        <dbReference type="EMBL" id="MBF8184233.1"/>
    </source>
</evidence>
<dbReference type="PANTHER" id="PTHR42788">
    <property type="entry name" value="TAURINE IMPORT ATP-BINDING PROTEIN-RELATED"/>
    <property type="match status" value="1"/>
</dbReference>
<reference evidence="5" key="1">
    <citation type="submission" date="2020-11" db="EMBL/GenBank/DDBJ databases">
        <title>Whole-genome analyses of Nonomuraea sp. K274.</title>
        <authorList>
            <person name="Veyisoglu A."/>
        </authorList>
    </citation>
    <scope>NUCLEOTIDE SEQUENCE</scope>
    <source>
        <strain evidence="5">K274</strain>
    </source>
</reference>
<keyword evidence="3 5" id="KW-0067">ATP-binding</keyword>
<evidence type="ECO:0000256" key="1">
    <source>
        <dbReference type="ARBA" id="ARBA00022448"/>
    </source>
</evidence>
<evidence type="ECO:0000259" key="4">
    <source>
        <dbReference type="PROSITE" id="PS50893"/>
    </source>
</evidence>
<dbReference type="InterPro" id="IPR003439">
    <property type="entry name" value="ABC_transporter-like_ATP-bd"/>
</dbReference>
<dbReference type="RefSeq" id="WP_195893223.1">
    <property type="nucleotide sequence ID" value="NZ_JADOGI010000001.1"/>
</dbReference>
<dbReference type="PROSITE" id="PS50893">
    <property type="entry name" value="ABC_TRANSPORTER_2"/>
    <property type="match status" value="1"/>
</dbReference>
<organism evidence="5 6">
    <name type="scientific">Nonomuraea cypriaca</name>
    <dbReference type="NCBI Taxonomy" id="1187855"/>
    <lineage>
        <taxon>Bacteria</taxon>
        <taxon>Bacillati</taxon>
        <taxon>Actinomycetota</taxon>
        <taxon>Actinomycetes</taxon>
        <taxon>Streptosporangiales</taxon>
        <taxon>Streptosporangiaceae</taxon>
        <taxon>Nonomuraea</taxon>
    </lineage>
</organism>
<evidence type="ECO:0000256" key="3">
    <source>
        <dbReference type="ARBA" id="ARBA00022840"/>
    </source>
</evidence>
<dbReference type="EMBL" id="JADOGI010000001">
    <property type="protein sequence ID" value="MBF8184233.1"/>
    <property type="molecule type" value="Genomic_DNA"/>
</dbReference>
<evidence type="ECO:0000256" key="2">
    <source>
        <dbReference type="ARBA" id="ARBA00022741"/>
    </source>
</evidence>
<feature type="domain" description="ABC transporter" evidence="4">
    <location>
        <begin position="25"/>
        <end position="260"/>
    </location>
</feature>
<dbReference type="Pfam" id="PF00005">
    <property type="entry name" value="ABC_tran"/>
    <property type="match status" value="1"/>
</dbReference>
<dbReference type="CDD" id="cd03293">
    <property type="entry name" value="ABC_NrtD_SsuB_transporters"/>
    <property type="match status" value="1"/>
</dbReference>
<evidence type="ECO:0000313" key="6">
    <source>
        <dbReference type="Proteomes" id="UP000605361"/>
    </source>
</evidence>
<dbReference type="GO" id="GO:0005524">
    <property type="term" value="F:ATP binding"/>
    <property type="evidence" value="ECO:0007669"/>
    <property type="project" value="UniProtKB-KW"/>
</dbReference>
<accession>A0A931A528</accession>
<dbReference type="PROSITE" id="PS00211">
    <property type="entry name" value="ABC_TRANSPORTER_1"/>
    <property type="match status" value="1"/>
</dbReference>
<dbReference type="InterPro" id="IPR050166">
    <property type="entry name" value="ABC_transporter_ATP-bind"/>
</dbReference>
<dbReference type="GO" id="GO:0016887">
    <property type="term" value="F:ATP hydrolysis activity"/>
    <property type="evidence" value="ECO:0007669"/>
    <property type="project" value="InterPro"/>
</dbReference>
<dbReference type="InterPro" id="IPR003593">
    <property type="entry name" value="AAA+_ATPase"/>
</dbReference>
<dbReference type="SMART" id="SM00382">
    <property type="entry name" value="AAA"/>
    <property type="match status" value="1"/>
</dbReference>
<dbReference type="InterPro" id="IPR017871">
    <property type="entry name" value="ABC_transporter-like_CS"/>
</dbReference>
<dbReference type="SUPFAM" id="SSF52540">
    <property type="entry name" value="P-loop containing nucleoside triphosphate hydrolases"/>
    <property type="match status" value="1"/>
</dbReference>
<dbReference type="AlphaFoldDB" id="A0A931A528"/>
<keyword evidence="2" id="KW-0547">Nucleotide-binding</keyword>
<dbReference type="InterPro" id="IPR027417">
    <property type="entry name" value="P-loop_NTPase"/>
</dbReference>
<dbReference type="Proteomes" id="UP000605361">
    <property type="component" value="Unassembled WGS sequence"/>
</dbReference>
<dbReference type="PANTHER" id="PTHR42788:SF13">
    <property type="entry name" value="ALIPHATIC SULFONATES IMPORT ATP-BINDING PROTEIN SSUB"/>
    <property type="match status" value="1"/>
</dbReference>
<sequence>MVHVGSHETDRPAKEHASTVGSTLIEAAEVSAGYDNKRERTRLIALRDISLKVTQGEFLAIVGPSGCGKTTLINLIAGFVKPISGVVKVRGVEVDGPGADRAMVFQDYALLPWRTVERNVEFAIENRRGHVPKPERRRRIASALSLVGLAGFEKSYPHELSGGMRQRVGIARALVGEPEILLMDEPFGAVDAMTREAMQAELERIIAETRQTVVFITHSIDEAITLGDRIVVVSNRPGTIREIIDVDLPRPRFDERSDSKRSARFGEIRSHLWKLLSDEALGAKWESVAQREGETT</sequence>
<name>A0A931A528_9ACTN</name>
<gene>
    <name evidence="5" type="ORF">ITP53_00410</name>
</gene>